<keyword evidence="4" id="KW-0862">Zinc</keyword>
<evidence type="ECO:0000256" key="2">
    <source>
        <dbReference type="ARBA" id="ARBA00008429"/>
    </source>
</evidence>
<reference evidence="6 7" key="1">
    <citation type="journal article" date="2015" name="Mol. Biochem. Parasitol.">
        <title>Identification of polymorphic genes for use in assemblage B genotyping assays through comparative genomics of multiple assemblage B Giardia duodenalis isolates.</title>
        <authorList>
            <person name="Wielinga C."/>
            <person name="Thompson R.C."/>
            <person name="Monis P."/>
            <person name="Ryan U."/>
        </authorList>
    </citation>
    <scope>NUCLEOTIDE SEQUENCE [LARGE SCALE GENOMIC DNA]</scope>
    <source>
        <strain evidence="6 7">BAH15c1</strain>
    </source>
</reference>
<protein>
    <submittedName>
        <fullName evidence="6">Metal-dependent hydrolase</fullName>
    </submittedName>
</protein>
<comment type="caution">
    <text evidence="6">The sequence shown here is derived from an EMBL/GenBank/DDBJ whole genome shotgun (WGS) entry which is preliminary data.</text>
</comment>
<dbReference type="GO" id="GO:0004812">
    <property type="term" value="F:aminoacyl-tRNA ligase activity"/>
    <property type="evidence" value="ECO:0007669"/>
    <property type="project" value="InterPro"/>
</dbReference>
<dbReference type="GO" id="GO:0046872">
    <property type="term" value="F:metal ion binding"/>
    <property type="evidence" value="ECO:0007669"/>
    <property type="project" value="UniProtKB-KW"/>
</dbReference>
<dbReference type="InterPro" id="IPR012947">
    <property type="entry name" value="tRNA_SAD"/>
</dbReference>
<keyword evidence="3" id="KW-0479">Metal-binding</keyword>
<feature type="domain" description="Threonyl/alanyl tRNA synthetase SAD" evidence="5">
    <location>
        <begin position="181"/>
        <end position="223"/>
    </location>
</feature>
<dbReference type="GO" id="GO:0005524">
    <property type="term" value="F:ATP binding"/>
    <property type="evidence" value="ECO:0007669"/>
    <property type="project" value="InterPro"/>
</dbReference>
<accession>A0A132NYX7</accession>
<dbReference type="InterPro" id="IPR018163">
    <property type="entry name" value="Thr/Ala-tRNA-synth_IIc_edit"/>
</dbReference>
<evidence type="ECO:0000256" key="3">
    <source>
        <dbReference type="ARBA" id="ARBA00022723"/>
    </source>
</evidence>
<dbReference type="PANTHER" id="PTHR43462:SF1">
    <property type="entry name" value="ALANYL-TRNA EDITING PROTEIN AARSD1"/>
    <property type="match status" value="1"/>
</dbReference>
<dbReference type="PANTHER" id="PTHR43462">
    <property type="entry name" value="ALANYL-TRNA EDITING PROTEIN"/>
    <property type="match status" value="1"/>
</dbReference>
<dbReference type="Pfam" id="PF07973">
    <property type="entry name" value="tRNA_SAD"/>
    <property type="match status" value="1"/>
</dbReference>
<evidence type="ECO:0000259" key="5">
    <source>
        <dbReference type="SMART" id="SM00863"/>
    </source>
</evidence>
<dbReference type="InterPro" id="IPR009000">
    <property type="entry name" value="Transl_B-barrel_sf"/>
</dbReference>
<gene>
    <name evidence="6" type="ORF">QR46_0701</name>
</gene>
<keyword evidence="6" id="KW-0378">Hydrolase</keyword>
<dbReference type="GO" id="GO:0002196">
    <property type="term" value="F:Ser-tRNA(Ala) deacylase activity"/>
    <property type="evidence" value="ECO:0007669"/>
    <property type="project" value="TreeGrafter"/>
</dbReference>
<evidence type="ECO:0000256" key="4">
    <source>
        <dbReference type="ARBA" id="ARBA00022833"/>
    </source>
</evidence>
<evidence type="ECO:0000313" key="6">
    <source>
        <dbReference type="EMBL" id="KWX15265.1"/>
    </source>
</evidence>
<dbReference type="Gene3D" id="3.30.980.10">
    <property type="entry name" value="Threonyl-trna Synthetase, Chain A, domain 2"/>
    <property type="match status" value="1"/>
</dbReference>
<dbReference type="SMART" id="SM00863">
    <property type="entry name" value="tRNA_SAD"/>
    <property type="match status" value="1"/>
</dbReference>
<comment type="cofactor">
    <cofactor evidence="1">
        <name>Zn(2+)</name>
        <dbReference type="ChEBI" id="CHEBI:29105"/>
    </cofactor>
</comment>
<dbReference type="AlphaFoldDB" id="A0A132NYX7"/>
<dbReference type="Proteomes" id="UP000070089">
    <property type="component" value="Unassembled WGS sequence"/>
</dbReference>
<proteinExistence type="inferred from homology"/>
<dbReference type="SUPFAM" id="SSF55186">
    <property type="entry name" value="ThrRS/AlaRS common domain"/>
    <property type="match status" value="1"/>
</dbReference>
<name>A0A132NYX7_GIAIN</name>
<comment type="similarity">
    <text evidence="2">Belongs to the class-II aminoacyl-tRNA synthetase family. Alax-L subfamily.</text>
</comment>
<organism evidence="6 7">
    <name type="scientific">Giardia duodenalis assemblage B</name>
    <dbReference type="NCBI Taxonomy" id="1394984"/>
    <lineage>
        <taxon>Eukaryota</taxon>
        <taxon>Metamonada</taxon>
        <taxon>Diplomonadida</taxon>
        <taxon>Hexamitidae</taxon>
        <taxon>Giardiinae</taxon>
        <taxon>Giardia</taxon>
    </lineage>
</organism>
<dbReference type="SUPFAM" id="SSF50447">
    <property type="entry name" value="Translation proteins"/>
    <property type="match status" value="1"/>
</dbReference>
<dbReference type="InterPro" id="IPR051335">
    <property type="entry name" value="Alanyl-tRNA_Editing_Enzymes"/>
</dbReference>
<dbReference type="EMBL" id="JXTI01000011">
    <property type="protein sequence ID" value="KWX15265.1"/>
    <property type="molecule type" value="Genomic_DNA"/>
</dbReference>
<dbReference type="GO" id="GO:0043039">
    <property type="term" value="P:tRNA aminoacylation"/>
    <property type="evidence" value="ECO:0007669"/>
    <property type="project" value="InterPro"/>
</dbReference>
<sequence length="398" mass="42682">MNYLASTLDFTAKLEAVLPAKNGNVYVRLSQSYFFPQSGGQLGDTGSIGGLPVITTSCGEGHQPLHLMATAPPEDVELSCIVDATYRRQNSISHTGQHVFSSVAERRFNAATSSYTMGAELSTLELSIKLSMDELLEIENQANDIIRQCIPVKSTLVYSEEELGRYPEISRSKLKSLNFPLRIVDIANVDTCLCCGTHASNTGECGLVKVFACESSRGGVKVQFAVGDRALSLINKRLMTLSTVCASLTTGHDSVIKSVEALQAESKALRTQEKCLIKAIIPLITPIGKCTSKGTEIAVFNTHDLCSLNQSDVTKISSIHTMPSAAIIYKTSTNSCMYISSPDDSVARALASHAQALLTDPSASLGGAKGRYSIRYARILSDSEVTSLVSLLVKIAIS</sequence>
<evidence type="ECO:0000256" key="1">
    <source>
        <dbReference type="ARBA" id="ARBA00001947"/>
    </source>
</evidence>
<dbReference type="VEuPathDB" id="GiardiaDB:QR46_0701"/>
<dbReference type="OrthoDB" id="288942at2759"/>
<evidence type="ECO:0000313" key="7">
    <source>
        <dbReference type="Proteomes" id="UP000070089"/>
    </source>
</evidence>